<evidence type="ECO:0000313" key="1">
    <source>
        <dbReference type="EMBL" id="JAE30212.1"/>
    </source>
</evidence>
<reference evidence="1" key="1">
    <citation type="submission" date="2014-09" db="EMBL/GenBank/DDBJ databases">
        <authorList>
            <person name="Magalhaes I.L.F."/>
            <person name="Oliveira U."/>
            <person name="Santos F.R."/>
            <person name="Vidigal T.H.D.A."/>
            <person name="Brescovit A.D."/>
            <person name="Santos A.J."/>
        </authorList>
    </citation>
    <scope>NUCLEOTIDE SEQUENCE</scope>
    <source>
        <tissue evidence="1">Shoot tissue taken approximately 20 cm above the soil surface</tissue>
    </source>
</reference>
<proteinExistence type="predicted"/>
<organism evidence="1">
    <name type="scientific">Arundo donax</name>
    <name type="common">Giant reed</name>
    <name type="synonym">Donax arundinaceus</name>
    <dbReference type="NCBI Taxonomy" id="35708"/>
    <lineage>
        <taxon>Eukaryota</taxon>
        <taxon>Viridiplantae</taxon>
        <taxon>Streptophyta</taxon>
        <taxon>Embryophyta</taxon>
        <taxon>Tracheophyta</taxon>
        <taxon>Spermatophyta</taxon>
        <taxon>Magnoliopsida</taxon>
        <taxon>Liliopsida</taxon>
        <taxon>Poales</taxon>
        <taxon>Poaceae</taxon>
        <taxon>PACMAD clade</taxon>
        <taxon>Arundinoideae</taxon>
        <taxon>Arundineae</taxon>
        <taxon>Arundo</taxon>
    </lineage>
</organism>
<reference evidence="1" key="2">
    <citation type="journal article" date="2015" name="Data Brief">
        <title>Shoot transcriptome of the giant reed, Arundo donax.</title>
        <authorList>
            <person name="Barrero R.A."/>
            <person name="Guerrero F.D."/>
            <person name="Moolhuijzen P."/>
            <person name="Goolsby J.A."/>
            <person name="Tidwell J."/>
            <person name="Bellgard S.E."/>
            <person name="Bellgard M.I."/>
        </authorList>
    </citation>
    <scope>NUCLEOTIDE SEQUENCE</scope>
    <source>
        <tissue evidence="1">Shoot tissue taken approximately 20 cm above the soil surface</tissue>
    </source>
</reference>
<sequence length="48" mass="5587">MTEKQYDIANPPVEFFKQYDIACVVYTILIHVGAQPRQLVSDMENRSK</sequence>
<protein>
    <submittedName>
        <fullName evidence="1">Uncharacterized protein</fullName>
    </submittedName>
</protein>
<dbReference type="AlphaFoldDB" id="A0A0A9H0C4"/>
<accession>A0A0A9H0C4</accession>
<name>A0A0A9H0C4_ARUDO</name>
<dbReference type="EMBL" id="GBRH01167684">
    <property type="protein sequence ID" value="JAE30212.1"/>
    <property type="molecule type" value="Transcribed_RNA"/>
</dbReference>